<dbReference type="InterPro" id="IPR012675">
    <property type="entry name" value="Beta-grasp_dom_sf"/>
</dbReference>
<dbReference type="PROSITE" id="PS51880">
    <property type="entry name" value="TGS"/>
    <property type="match status" value="1"/>
</dbReference>
<dbReference type="EMBL" id="LAZR01033377">
    <property type="protein sequence ID" value="KKL48260.1"/>
    <property type="molecule type" value="Genomic_DNA"/>
</dbReference>
<sequence>MPVVTLPDGSHRSFAQPVTVHDVAADIGAGLAKAALAGKVDGS</sequence>
<dbReference type="Gene3D" id="3.10.20.30">
    <property type="match status" value="1"/>
</dbReference>
<dbReference type="Pfam" id="PF02824">
    <property type="entry name" value="TGS"/>
    <property type="match status" value="1"/>
</dbReference>
<dbReference type="SUPFAM" id="SSF81271">
    <property type="entry name" value="TGS-like"/>
    <property type="match status" value="1"/>
</dbReference>
<name>A0A0F9ETJ9_9ZZZZ</name>
<dbReference type="InterPro" id="IPR004095">
    <property type="entry name" value="TGS"/>
</dbReference>
<feature type="domain" description="TGS" evidence="1">
    <location>
        <begin position="1"/>
        <end position="43"/>
    </location>
</feature>
<accession>A0A0F9ETJ9</accession>
<reference evidence="2" key="1">
    <citation type="journal article" date="2015" name="Nature">
        <title>Complex archaea that bridge the gap between prokaryotes and eukaryotes.</title>
        <authorList>
            <person name="Spang A."/>
            <person name="Saw J.H."/>
            <person name="Jorgensen S.L."/>
            <person name="Zaremba-Niedzwiedzka K."/>
            <person name="Martijn J."/>
            <person name="Lind A.E."/>
            <person name="van Eijk R."/>
            <person name="Schleper C."/>
            <person name="Guy L."/>
            <person name="Ettema T.J."/>
        </authorList>
    </citation>
    <scope>NUCLEOTIDE SEQUENCE</scope>
</reference>
<dbReference type="AlphaFoldDB" id="A0A0F9ETJ9"/>
<evidence type="ECO:0000259" key="1">
    <source>
        <dbReference type="PROSITE" id="PS51880"/>
    </source>
</evidence>
<organism evidence="2">
    <name type="scientific">marine sediment metagenome</name>
    <dbReference type="NCBI Taxonomy" id="412755"/>
    <lineage>
        <taxon>unclassified sequences</taxon>
        <taxon>metagenomes</taxon>
        <taxon>ecological metagenomes</taxon>
    </lineage>
</organism>
<gene>
    <name evidence="2" type="ORF">LCGC14_2327300</name>
</gene>
<evidence type="ECO:0000313" key="2">
    <source>
        <dbReference type="EMBL" id="KKL48260.1"/>
    </source>
</evidence>
<dbReference type="InterPro" id="IPR012676">
    <property type="entry name" value="TGS-like"/>
</dbReference>
<protein>
    <recommendedName>
        <fullName evidence="1">TGS domain-containing protein</fullName>
    </recommendedName>
</protein>
<proteinExistence type="predicted"/>
<comment type="caution">
    <text evidence="2">The sequence shown here is derived from an EMBL/GenBank/DDBJ whole genome shotgun (WGS) entry which is preliminary data.</text>
</comment>
<feature type="non-terminal residue" evidence="2">
    <location>
        <position position="43"/>
    </location>
</feature>